<dbReference type="NCBIfam" id="TIGR01292">
    <property type="entry name" value="TRX_reduct"/>
    <property type="match status" value="1"/>
</dbReference>
<dbReference type="PANTHER" id="PTHR48105">
    <property type="entry name" value="THIOREDOXIN REDUCTASE 1-RELATED-RELATED"/>
    <property type="match status" value="1"/>
</dbReference>
<dbReference type="PRINTS" id="PR00368">
    <property type="entry name" value="FADPNR"/>
</dbReference>
<keyword evidence="4" id="KW-0274">FAD</keyword>
<dbReference type="CDD" id="cd02947">
    <property type="entry name" value="TRX_family"/>
    <property type="match status" value="1"/>
</dbReference>
<dbReference type="Gene3D" id="3.40.30.10">
    <property type="entry name" value="Glutaredoxin"/>
    <property type="match status" value="1"/>
</dbReference>
<reference evidence="8" key="1">
    <citation type="journal article" date="2019" name="Int. J. Syst. Evol. Microbiol.">
        <title>The Global Catalogue of Microorganisms (GCM) 10K type strain sequencing project: providing services to taxonomists for standard genome sequencing and annotation.</title>
        <authorList>
            <consortium name="The Broad Institute Genomics Platform"/>
            <consortium name="The Broad Institute Genome Sequencing Center for Infectious Disease"/>
            <person name="Wu L."/>
            <person name="Ma J."/>
        </authorList>
    </citation>
    <scope>NUCLEOTIDE SEQUENCE [LARGE SCALE GENOMIC DNA]</scope>
    <source>
        <strain evidence="8">JCM 15577</strain>
    </source>
</reference>
<gene>
    <name evidence="7" type="primary">trxB_1</name>
    <name evidence="7" type="ORF">GCM10009808_11990</name>
</gene>
<dbReference type="InterPro" id="IPR023753">
    <property type="entry name" value="FAD/NAD-binding_dom"/>
</dbReference>
<dbReference type="EMBL" id="BAAAPL010000001">
    <property type="protein sequence ID" value="GAA1696314.1"/>
    <property type="molecule type" value="Genomic_DNA"/>
</dbReference>
<dbReference type="Proteomes" id="UP001501690">
    <property type="component" value="Unassembled WGS sequence"/>
</dbReference>
<accession>A0ABP4TZI0</accession>
<evidence type="ECO:0000256" key="2">
    <source>
        <dbReference type="ARBA" id="ARBA00023002"/>
    </source>
</evidence>
<dbReference type="Pfam" id="PF00085">
    <property type="entry name" value="Thioredoxin"/>
    <property type="match status" value="1"/>
</dbReference>
<dbReference type="EC" id="1.8.1.9" evidence="4"/>
<feature type="domain" description="Thioredoxin" evidence="6">
    <location>
        <begin position="319"/>
        <end position="442"/>
    </location>
</feature>
<evidence type="ECO:0000256" key="5">
    <source>
        <dbReference type="SAM" id="MobiDB-lite"/>
    </source>
</evidence>
<keyword evidence="1 4" id="KW-0285">Flavoprotein</keyword>
<evidence type="ECO:0000256" key="1">
    <source>
        <dbReference type="ARBA" id="ARBA00022630"/>
    </source>
</evidence>
<evidence type="ECO:0000313" key="8">
    <source>
        <dbReference type="Proteomes" id="UP001501690"/>
    </source>
</evidence>
<evidence type="ECO:0000259" key="6">
    <source>
        <dbReference type="PROSITE" id="PS51352"/>
    </source>
</evidence>
<evidence type="ECO:0000256" key="4">
    <source>
        <dbReference type="RuleBase" id="RU003880"/>
    </source>
</evidence>
<name>A0ABP4TZI0_9MICO</name>
<proteinExistence type="inferred from homology"/>
<organism evidence="7 8">
    <name type="scientific">Microbacterium sediminicola</name>
    <dbReference type="NCBI Taxonomy" id="415210"/>
    <lineage>
        <taxon>Bacteria</taxon>
        <taxon>Bacillati</taxon>
        <taxon>Actinomycetota</taxon>
        <taxon>Actinomycetes</taxon>
        <taxon>Micrococcales</taxon>
        <taxon>Microbacteriaceae</taxon>
        <taxon>Microbacterium</taxon>
    </lineage>
</organism>
<sequence length="442" mass="46136">MHEVIILGSGPAGYTAAIYAARGGRHPLLVAGSTAAGGELMNTSEVENFPGFPDGIGGPALVTRMRAQAERFGARIIYDDVVDLAITETAKTVTLGSGQKHEASALIYATGSAPRPLGLAAERRLTGAGVSFCATCDGFFHRGRTVAVVGGGDSAVEEATFLAKFAARVYLIHRRTQLRASAIMQDRARGTANITFLPETEVVDIIGDSTVRALALRNGATGRQTHLAVDAVFIAIGHEPRTHLVQGKLDLAADGTIAVDGRSSRTSAPGVFAAGDVIDPTYRQAITAAASGATAALDAERYLTATTDPQRSTTTAPSASPAPEVPPVTGGAAAGDSLSRTTSTTWDEDVLDAPGAVLVDFWAPWCGTCTALTPLLEELQRTHGHRIRVTKVDVQAHPDLALRYRVTSLPSVKFFVDGDLRGSINGAITRSALDEAVTSHFG</sequence>
<feature type="region of interest" description="Disordered" evidence="5">
    <location>
        <begin position="307"/>
        <end position="343"/>
    </location>
</feature>
<dbReference type="InterPro" id="IPR036249">
    <property type="entry name" value="Thioredoxin-like_sf"/>
</dbReference>
<keyword evidence="2 4" id="KW-0560">Oxidoreductase</keyword>
<comment type="cofactor">
    <cofactor evidence="4">
        <name>FAD</name>
        <dbReference type="ChEBI" id="CHEBI:57692"/>
    </cofactor>
</comment>
<dbReference type="PROSITE" id="PS51352">
    <property type="entry name" value="THIOREDOXIN_2"/>
    <property type="match status" value="1"/>
</dbReference>
<dbReference type="InterPro" id="IPR005982">
    <property type="entry name" value="Thioredox_Rdtase"/>
</dbReference>
<dbReference type="InterPro" id="IPR050097">
    <property type="entry name" value="Ferredoxin-NADP_redctase_2"/>
</dbReference>
<feature type="compositionally biased region" description="Low complexity" evidence="5">
    <location>
        <begin position="312"/>
        <end position="322"/>
    </location>
</feature>
<evidence type="ECO:0000256" key="3">
    <source>
        <dbReference type="ARBA" id="ARBA00048132"/>
    </source>
</evidence>
<evidence type="ECO:0000313" key="7">
    <source>
        <dbReference type="EMBL" id="GAA1696314.1"/>
    </source>
</evidence>
<dbReference type="InterPro" id="IPR013766">
    <property type="entry name" value="Thioredoxin_domain"/>
</dbReference>
<comment type="catalytic activity">
    <reaction evidence="3 4">
        <text>[thioredoxin]-dithiol + NADP(+) = [thioredoxin]-disulfide + NADPH + H(+)</text>
        <dbReference type="Rhea" id="RHEA:20345"/>
        <dbReference type="Rhea" id="RHEA-COMP:10698"/>
        <dbReference type="Rhea" id="RHEA-COMP:10700"/>
        <dbReference type="ChEBI" id="CHEBI:15378"/>
        <dbReference type="ChEBI" id="CHEBI:29950"/>
        <dbReference type="ChEBI" id="CHEBI:50058"/>
        <dbReference type="ChEBI" id="CHEBI:57783"/>
        <dbReference type="ChEBI" id="CHEBI:58349"/>
        <dbReference type="EC" id="1.8.1.9"/>
    </reaction>
</comment>
<comment type="similarity">
    <text evidence="4">Belongs to the class-II pyridine nucleotide-disulfide oxidoreductase family.</text>
</comment>
<dbReference type="Pfam" id="PF07992">
    <property type="entry name" value="Pyr_redox_2"/>
    <property type="match status" value="1"/>
</dbReference>
<comment type="caution">
    <text evidence="7">The sequence shown here is derived from an EMBL/GenBank/DDBJ whole genome shotgun (WGS) entry which is preliminary data.</text>
</comment>
<dbReference type="Gene3D" id="3.50.50.60">
    <property type="entry name" value="FAD/NAD(P)-binding domain"/>
    <property type="match status" value="2"/>
</dbReference>
<dbReference type="InterPro" id="IPR017937">
    <property type="entry name" value="Thioredoxin_CS"/>
</dbReference>
<dbReference type="SUPFAM" id="SSF51905">
    <property type="entry name" value="FAD/NAD(P)-binding domain"/>
    <property type="match status" value="1"/>
</dbReference>
<dbReference type="SUPFAM" id="SSF52833">
    <property type="entry name" value="Thioredoxin-like"/>
    <property type="match status" value="1"/>
</dbReference>
<keyword evidence="8" id="KW-1185">Reference proteome</keyword>
<dbReference type="InterPro" id="IPR036188">
    <property type="entry name" value="FAD/NAD-bd_sf"/>
</dbReference>
<keyword evidence="4" id="KW-0676">Redox-active center</keyword>
<dbReference type="PROSITE" id="PS00194">
    <property type="entry name" value="THIOREDOXIN_1"/>
    <property type="match status" value="1"/>
</dbReference>
<dbReference type="PRINTS" id="PR00469">
    <property type="entry name" value="PNDRDTASEII"/>
</dbReference>
<protein>
    <recommendedName>
        <fullName evidence="4">Thioredoxin reductase</fullName>
        <ecNumber evidence="4">1.8.1.9</ecNumber>
    </recommendedName>
</protein>
<comment type="subunit">
    <text evidence="4">Homodimer.</text>
</comment>